<dbReference type="PANTHER" id="PTHR23015:SF25">
    <property type="entry name" value="DUF38 DOMAIN-CONTAINING PROTEIN-RELATED"/>
    <property type="match status" value="1"/>
</dbReference>
<dbReference type="AlphaFoldDB" id="A0A1I7UE56"/>
<name>A0A1I7UE56_9PELO</name>
<sequence>MTTAYHWISSHPEEDLPGLAVHSLGKDRFVIELSNLVKIHYIEASSGDEARTRVKYGREDTEVNGNLIQVVCEDIKEFLMNRKATLNYLSVETSYKIGDTISECMESALRARSEKLRVKRIEVFNVAILNLVDSEEVTSICSRSQDIDETVLFLRDWNQGCRFEVEFIIDNISKENLESIKKSLEHSSTFNRIKIHFQGESEWSQEQMISFFEPFKFSIWQMYPPIIGFNLKDSSEDADEKSSHTPMKVFANLLLMKTIMKELEWFDIQRLRKVSGDIRSCIDTLKPDPHIKSYSILLRKVEIQDFADTFNINIYCWNGRKKCIRYRSREFLQKEDDWHVNGFVYCGDQLMERVLNDFKINIEHQNSKMYCLDLKINGRILELIGNVLKSRNTPLKVRWLRMRVTNEKDIMNILPYLDSVENIEIYPNPNPHIRLNLTDISMLNQWKNALGVNIHDFPIMNSIQDINIIHLRNLSIRINNISSNDIIYLKENILKSANFNNFSIWYSTSTIDDSLYTSLLPYRTDQQNRKYFYLSLPISN</sequence>
<dbReference type="Proteomes" id="UP000095282">
    <property type="component" value="Unplaced"/>
</dbReference>
<dbReference type="Pfam" id="PF01827">
    <property type="entry name" value="FTH"/>
    <property type="match status" value="1"/>
</dbReference>
<keyword evidence="2" id="KW-1185">Reference proteome</keyword>
<evidence type="ECO:0000313" key="2">
    <source>
        <dbReference type="Proteomes" id="UP000095282"/>
    </source>
</evidence>
<dbReference type="GO" id="GO:0045087">
    <property type="term" value="P:innate immune response"/>
    <property type="evidence" value="ECO:0007669"/>
    <property type="project" value="TreeGrafter"/>
</dbReference>
<accession>A0A1I7UE56</accession>
<organism evidence="2 3">
    <name type="scientific">Caenorhabditis tropicalis</name>
    <dbReference type="NCBI Taxonomy" id="1561998"/>
    <lineage>
        <taxon>Eukaryota</taxon>
        <taxon>Metazoa</taxon>
        <taxon>Ecdysozoa</taxon>
        <taxon>Nematoda</taxon>
        <taxon>Chromadorea</taxon>
        <taxon>Rhabditida</taxon>
        <taxon>Rhabditina</taxon>
        <taxon>Rhabditomorpha</taxon>
        <taxon>Rhabditoidea</taxon>
        <taxon>Rhabditidae</taxon>
        <taxon>Peloderinae</taxon>
        <taxon>Caenorhabditis</taxon>
    </lineage>
</organism>
<evidence type="ECO:0000259" key="1">
    <source>
        <dbReference type="Pfam" id="PF01827"/>
    </source>
</evidence>
<dbReference type="WBParaSite" id="Csp11.Scaffold629.g8413.t1">
    <property type="protein sequence ID" value="Csp11.Scaffold629.g8413.t1"/>
    <property type="gene ID" value="Csp11.Scaffold629.g8413"/>
</dbReference>
<protein>
    <submittedName>
        <fullName evidence="3">FTH domain-containing protein</fullName>
    </submittedName>
</protein>
<evidence type="ECO:0000313" key="3">
    <source>
        <dbReference type="WBParaSite" id="Csp11.Scaffold629.g8413.t1"/>
    </source>
</evidence>
<dbReference type="InterPro" id="IPR040161">
    <property type="entry name" value="FB224"/>
</dbReference>
<reference evidence="3" key="1">
    <citation type="submission" date="2016-11" db="UniProtKB">
        <authorList>
            <consortium name="WormBaseParasite"/>
        </authorList>
    </citation>
    <scope>IDENTIFICATION</scope>
</reference>
<dbReference type="PANTHER" id="PTHR23015">
    <property type="entry name" value="UNCHARACTERIZED C.ELEGANS PROTEIN"/>
    <property type="match status" value="1"/>
</dbReference>
<proteinExistence type="predicted"/>
<feature type="domain" description="DUF38" evidence="1">
    <location>
        <begin position="380"/>
        <end position="510"/>
    </location>
</feature>
<dbReference type="InterPro" id="IPR002900">
    <property type="entry name" value="DUF38/FTH_CAE_spp"/>
</dbReference>